<comment type="caution">
    <text evidence="2">The sequence shown here is derived from an EMBL/GenBank/DDBJ whole genome shotgun (WGS) entry which is preliminary data.</text>
</comment>
<gene>
    <name evidence="2" type="ORF">OGM63_21925</name>
</gene>
<feature type="transmembrane region" description="Helical" evidence="1">
    <location>
        <begin position="41"/>
        <end position="61"/>
    </location>
</feature>
<sequence>MAKKQSLASEAFYTRFWNRLKRFPQILHKGSHNPPATSGPAAAFLISGGIGAVTMMVIHHLSDTSKDRENVVRTIGSWIPGSVNLDPMWGNIGSYAGKETFMLIGWLVSLAILYPLLKNKQVKPRTIFFWLFGLFTLATAMAWHPLFPYLPLM</sequence>
<feature type="transmembrane region" description="Helical" evidence="1">
    <location>
        <begin position="100"/>
        <end position="117"/>
    </location>
</feature>
<accession>A0ABT3B5B1</accession>
<proteinExistence type="predicted"/>
<keyword evidence="3" id="KW-1185">Reference proteome</keyword>
<feature type="transmembrane region" description="Helical" evidence="1">
    <location>
        <begin position="129"/>
        <end position="147"/>
    </location>
</feature>
<keyword evidence="1" id="KW-0472">Membrane</keyword>
<name>A0ABT3B5B1_9CYAN</name>
<evidence type="ECO:0000313" key="3">
    <source>
        <dbReference type="Proteomes" id="UP001526143"/>
    </source>
</evidence>
<dbReference type="EMBL" id="JAOWRF010000316">
    <property type="protein sequence ID" value="MCV3216135.1"/>
    <property type="molecule type" value="Genomic_DNA"/>
</dbReference>
<protein>
    <submittedName>
        <fullName evidence="2">Uncharacterized protein</fullName>
    </submittedName>
</protein>
<keyword evidence="1" id="KW-1133">Transmembrane helix</keyword>
<organism evidence="2 3">
    <name type="scientific">Plectonema radiosum NIES-515</name>
    <dbReference type="NCBI Taxonomy" id="2986073"/>
    <lineage>
        <taxon>Bacteria</taxon>
        <taxon>Bacillati</taxon>
        <taxon>Cyanobacteriota</taxon>
        <taxon>Cyanophyceae</taxon>
        <taxon>Oscillatoriophycideae</taxon>
        <taxon>Oscillatoriales</taxon>
        <taxon>Microcoleaceae</taxon>
        <taxon>Plectonema</taxon>
    </lineage>
</organism>
<evidence type="ECO:0000256" key="1">
    <source>
        <dbReference type="SAM" id="Phobius"/>
    </source>
</evidence>
<reference evidence="2 3" key="1">
    <citation type="submission" date="2022-10" db="EMBL/GenBank/DDBJ databases">
        <title>Identification of biosynthetic pathway for the production of the potent trypsin inhibitor radiosumin.</title>
        <authorList>
            <person name="Fewer D.P."/>
            <person name="Delbaje E."/>
            <person name="Ouyang X."/>
            <person name="Agostino P.D."/>
            <person name="Wahlsten M."/>
            <person name="Jokela J."/>
            <person name="Permi P."/>
            <person name="Haapaniemi E."/>
            <person name="Koistinen H."/>
        </authorList>
    </citation>
    <scope>NUCLEOTIDE SEQUENCE [LARGE SCALE GENOMIC DNA]</scope>
    <source>
        <strain evidence="2 3">NIES-515</strain>
    </source>
</reference>
<evidence type="ECO:0000313" key="2">
    <source>
        <dbReference type="EMBL" id="MCV3216135.1"/>
    </source>
</evidence>
<dbReference type="Proteomes" id="UP001526143">
    <property type="component" value="Unassembled WGS sequence"/>
</dbReference>
<dbReference type="RefSeq" id="WP_263747781.1">
    <property type="nucleotide sequence ID" value="NZ_JAOWRF010000316.1"/>
</dbReference>
<keyword evidence="1" id="KW-0812">Transmembrane</keyword>